<dbReference type="SUPFAM" id="SSF57701">
    <property type="entry name" value="Zn2/Cys6 DNA-binding domain"/>
    <property type="match status" value="1"/>
</dbReference>
<dbReference type="Proteomes" id="UP000053342">
    <property type="component" value="Unassembled WGS sequence"/>
</dbReference>
<keyword evidence="5" id="KW-0539">Nucleus</keyword>
<dbReference type="AlphaFoldDB" id="A0A0D2C708"/>
<comment type="subcellular location">
    <subcellularLocation>
        <location evidence="1">Nucleus</location>
    </subcellularLocation>
</comment>
<dbReference type="PANTHER" id="PTHR31845:SF17">
    <property type="entry name" value="ZN(II)2CYS6 TRANSCRIPTION FACTOR (EUROFUNG)"/>
    <property type="match status" value="1"/>
</dbReference>
<evidence type="ECO:0000256" key="6">
    <source>
        <dbReference type="SAM" id="MobiDB-lite"/>
    </source>
</evidence>
<feature type="domain" description="Zn(2)-C6 fungal-type" evidence="7">
    <location>
        <begin position="26"/>
        <end position="62"/>
    </location>
</feature>
<dbReference type="PANTHER" id="PTHR31845">
    <property type="entry name" value="FINGER DOMAIN PROTEIN, PUTATIVE-RELATED"/>
    <property type="match status" value="1"/>
</dbReference>
<dbReference type="CDD" id="cd12148">
    <property type="entry name" value="fungal_TF_MHR"/>
    <property type="match status" value="1"/>
</dbReference>
<dbReference type="InterPro" id="IPR051089">
    <property type="entry name" value="prtT"/>
</dbReference>
<proteinExistence type="predicted"/>
<dbReference type="GO" id="GO:0008270">
    <property type="term" value="F:zinc ion binding"/>
    <property type="evidence" value="ECO:0007669"/>
    <property type="project" value="InterPro"/>
</dbReference>
<dbReference type="HOGENOM" id="CLU_009990_0_0_1"/>
<keyword evidence="2" id="KW-0805">Transcription regulation</keyword>
<name>A0A0D2C708_9EURO</name>
<dbReference type="PROSITE" id="PS00463">
    <property type="entry name" value="ZN2_CY6_FUNGAL_1"/>
    <property type="match status" value="1"/>
</dbReference>
<dbReference type="VEuPathDB" id="FungiDB:PV06_03916"/>
<dbReference type="SMART" id="SM00066">
    <property type="entry name" value="GAL4"/>
    <property type="match status" value="1"/>
</dbReference>
<dbReference type="InterPro" id="IPR001138">
    <property type="entry name" value="Zn2Cys6_DnaBD"/>
</dbReference>
<dbReference type="InterPro" id="IPR036864">
    <property type="entry name" value="Zn2-C6_fun-type_DNA-bd_sf"/>
</dbReference>
<feature type="compositionally biased region" description="Polar residues" evidence="6">
    <location>
        <begin position="1"/>
        <end position="11"/>
    </location>
</feature>
<dbReference type="GO" id="GO:0000976">
    <property type="term" value="F:transcription cis-regulatory region binding"/>
    <property type="evidence" value="ECO:0007669"/>
    <property type="project" value="TreeGrafter"/>
</dbReference>
<evidence type="ECO:0000259" key="7">
    <source>
        <dbReference type="PROSITE" id="PS50048"/>
    </source>
</evidence>
<protein>
    <recommendedName>
        <fullName evidence="7">Zn(2)-C6 fungal-type domain-containing protein</fullName>
    </recommendedName>
</protein>
<evidence type="ECO:0000313" key="9">
    <source>
        <dbReference type="Proteomes" id="UP000053342"/>
    </source>
</evidence>
<dbReference type="CDD" id="cd00067">
    <property type="entry name" value="GAL4"/>
    <property type="match status" value="1"/>
</dbReference>
<evidence type="ECO:0000256" key="3">
    <source>
        <dbReference type="ARBA" id="ARBA00023125"/>
    </source>
</evidence>
<dbReference type="PROSITE" id="PS50048">
    <property type="entry name" value="ZN2_CY6_FUNGAL_2"/>
    <property type="match status" value="1"/>
</dbReference>
<accession>A0A0D2C708</accession>
<dbReference type="STRING" id="215243.A0A0D2C708"/>
<evidence type="ECO:0000313" key="8">
    <source>
        <dbReference type="EMBL" id="KIW45532.1"/>
    </source>
</evidence>
<feature type="region of interest" description="Disordered" evidence="6">
    <location>
        <begin position="1"/>
        <end position="20"/>
    </location>
</feature>
<dbReference type="EMBL" id="KN847334">
    <property type="protein sequence ID" value="KIW45532.1"/>
    <property type="molecule type" value="Genomic_DNA"/>
</dbReference>
<sequence length="724" mass="80676">MEQNTSRSNSYPDEPPPAKSRRIARACLQCRGRKQRCLPLGENAGFGVACRRCKRHGVACSFEADQDPIVAAGADASLLGSIEDRLKDHERRLAKLETKRPRPLHGDSQIRSPSPLLSTALSQEELGSSGPREAPAGSPFDRSPWDDRQQVSNIDAVDLGPPISTLRSLGAMHGYQRAFELENSALNTTRSYEQAAQYGPYDPISNGILTMNEASRAIYVFFHHCHPMAPVLSESLQSQAGALRAERPMLFLTLCSIGTRFWHTNDTITHNWPAWHPKCSELAVLLDKAVSQLLLRPTPHDVHLDSVVVLLLYAQWMPYGKQAFQDSDNRSQATRLKRPLSRYNDISAWAVLGLAARYAAILDLGRGAIAPFRRPQPTITHDDMSKLRIWFNLLTCDWNLMLSSSLPSTLDPTEGATIARTFGAHPIAQQPNDLRYAALVELVSISHSVLETNKEFTARRLNAVGLRKFNIACDDWERHWKPILRSTHFQHVHLPFTSLRWCRLALNSAVLGPYLSSITQDSIQPSHLWVLEALETSLTAAIQIIFCVSTLGHDQVWSLDAQNTSTVPIEPFVVDKVTLERLSYAVDSTWVSYTFAVTFLAFCYVKGAVNDELRLRCLTSASSTHNVAPQSPRTSSLLARLLRLALDLFDTMCQGSTFPLAQELQGVVKDCVLLLLTEDGDNRNNGDQVDTTGVQSLFDQMMDPGFEWPVFTEDWDIEGGTPLI</sequence>
<keyword evidence="9" id="KW-1185">Reference proteome</keyword>
<feature type="region of interest" description="Disordered" evidence="6">
    <location>
        <begin position="122"/>
        <end position="147"/>
    </location>
</feature>
<evidence type="ECO:0000256" key="2">
    <source>
        <dbReference type="ARBA" id="ARBA00023015"/>
    </source>
</evidence>
<dbReference type="OrthoDB" id="4454541at2759"/>
<evidence type="ECO:0000256" key="1">
    <source>
        <dbReference type="ARBA" id="ARBA00004123"/>
    </source>
</evidence>
<feature type="region of interest" description="Disordered" evidence="6">
    <location>
        <begin position="96"/>
        <end position="115"/>
    </location>
</feature>
<evidence type="ECO:0000256" key="5">
    <source>
        <dbReference type="ARBA" id="ARBA00023242"/>
    </source>
</evidence>
<gene>
    <name evidence="8" type="ORF">PV06_03916</name>
</gene>
<dbReference type="GeneID" id="27355990"/>
<dbReference type="GO" id="GO:0000981">
    <property type="term" value="F:DNA-binding transcription factor activity, RNA polymerase II-specific"/>
    <property type="evidence" value="ECO:0007669"/>
    <property type="project" value="InterPro"/>
</dbReference>
<dbReference type="GO" id="GO:0005634">
    <property type="term" value="C:nucleus"/>
    <property type="evidence" value="ECO:0007669"/>
    <property type="project" value="UniProtKB-SubCell"/>
</dbReference>
<dbReference type="Gene3D" id="4.10.240.10">
    <property type="entry name" value="Zn(2)-C6 fungal-type DNA-binding domain"/>
    <property type="match status" value="1"/>
</dbReference>
<dbReference type="RefSeq" id="XP_016265748.1">
    <property type="nucleotide sequence ID" value="XM_016404743.1"/>
</dbReference>
<keyword evidence="4" id="KW-0804">Transcription</keyword>
<organism evidence="8 9">
    <name type="scientific">Exophiala oligosperma</name>
    <dbReference type="NCBI Taxonomy" id="215243"/>
    <lineage>
        <taxon>Eukaryota</taxon>
        <taxon>Fungi</taxon>
        <taxon>Dikarya</taxon>
        <taxon>Ascomycota</taxon>
        <taxon>Pezizomycotina</taxon>
        <taxon>Eurotiomycetes</taxon>
        <taxon>Chaetothyriomycetidae</taxon>
        <taxon>Chaetothyriales</taxon>
        <taxon>Herpotrichiellaceae</taxon>
        <taxon>Exophiala</taxon>
    </lineage>
</organism>
<reference evidence="8 9" key="1">
    <citation type="submission" date="2015-01" db="EMBL/GenBank/DDBJ databases">
        <title>The Genome Sequence of Exophiala oligosperma CBS72588.</title>
        <authorList>
            <consortium name="The Broad Institute Genomics Platform"/>
            <person name="Cuomo C."/>
            <person name="de Hoog S."/>
            <person name="Gorbushina A."/>
            <person name="Stielow B."/>
            <person name="Teixiera M."/>
            <person name="Abouelleil A."/>
            <person name="Chapman S.B."/>
            <person name="Priest M."/>
            <person name="Young S.K."/>
            <person name="Wortman J."/>
            <person name="Nusbaum C."/>
            <person name="Birren B."/>
        </authorList>
    </citation>
    <scope>NUCLEOTIDE SEQUENCE [LARGE SCALE GENOMIC DNA]</scope>
    <source>
        <strain evidence="8 9">CBS 72588</strain>
    </source>
</reference>
<evidence type="ECO:0000256" key="4">
    <source>
        <dbReference type="ARBA" id="ARBA00023163"/>
    </source>
</evidence>
<keyword evidence="3" id="KW-0238">DNA-binding</keyword>